<evidence type="ECO:0000313" key="3">
    <source>
        <dbReference type="Proteomes" id="UP001165060"/>
    </source>
</evidence>
<dbReference type="Proteomes" id="UP001165060">
    <property type="component" value="Unassembled WGS sequence"/>
</dbReference>
<evidence type="ECO:0000256" key="1">
    <source>
        <dbReference type="SAM" id="MobiDB-lite"/>
    </source>
</evidence>
<dbReference type="PANTHER" id="PTHR21521">
    <property type="entry name" value="AMUN, ISOFORM A"/>
    <property type="match status" value="1"/>
</dbReference>
<dbReference type="EMBL" id="BRYB01003619">
    <property type="protein sequence ID" value="GMI39645.1"/>
    <property type="molecule type" value="Genomic_DNA"/>
</dbReference>
<organism evidence="2 3">
    <name type="scientific">Tetraparma gracilis</name>
    <dbReference type="NCBI Taxonomy" id="2962635"/>
    <lineage>
        <taxon>Eukaryota</taxon>
        <taxon>Sar</taxon>
        <taxon>Stramenopiles</taxon>
        <taxon>Ochrophyta</taxon>
        <taxon>Bolidophyceae</taxon>
        <taxon>Parmales</taxon>
        <taxon>Triparmaceae</taxon>
        <taxon>Tetraparma</taxon>
    </lineage>
</organism>
<feature type="region of interest" description="Disordered" evidence="1">
    <location>
        <begin position="235"/>
        <end position="254"/>
    </location>
</feature>
<dbReference type="PANTHER" id="PTHR21521:SF0">
    <property type="entry name" value="AMUN, ISOFORM A"/>
    <property type="match status" value="1"/>
</dbReference>
<keyword evidence="3" id="KW-1185">Reference proteome</keyword>
<reference evidence="2 3" key="1">
    <citation type="journal article" date="2023" name="Commun. Biol.">
        <title>Genome analysis of Parmales, the sister group of diatoms, reveals the evolutionary specialization of diatoms from phago-mixotrophs to photoautotrophs.</title>
        <authorList>
            <person name="Ban H."/>
            <person name="Sato S."/>
            <person name="Yoshikawa S."/>
            <person name="Yamada K."/>
            <person name="Nakamura Y."/>
            <person name="Ichinomiya M."/>
            <person name="Sato N."/>
            <person name="Blanc-Mathieu R."/>
            <person name="Endo H."/>
            <person name="Kuwata A."/>
            <person name="Ogata H."/>
        </authorList>
    </citation>
    <scope>NUCLEOTIDE SEQUENCE [LARGE SCALE GENOMIC DNA]</scope>
</reference>
<comment type="caution">
    <text evidence="2">The sequence shown here is derived from an EMBL/GenBank/DDBJ whole genome shotgun (WGS) entry which is preliminary data.</text>
</comment>
<gene>
    <name evidence="2" type="ORF">TeGR_g11874</name>
</gene>
<sequence>MRLVKDYQLSMRGYRNCPSALDFARSLWLSPDPSVWSHYTQLYVPTATRLTKGNVKWGSHSASDVSSRVENLIDSVRSEKEGVHLSRGDVLLARDWKMVRSRVRPSWSALDVITEDKTRSSTAEAFAVLDGGEANWREAMDVMCNNSKTSSLHGVGPATASLLLSLRCPDVPFFGEEAVRVAIPNSGMSYSYSLAEYDEFLEAMREKRAAINLDLTLEDMERAIWTTVYCDEGEHHPVLQEGGDSPKEKKRRKK</sequence>
<accession>A0ABQ6N4R0</accession>
<evidence type="ECO:0000313" key="2">
    <source>
        <dbReference type="EMBL" id="GMI39645.1"/>
    </source>
</evidence>
<protein>
    <submittedName>
        <fullName evidence="2">Uncharacterized protein</fullName>
    </submittedName>
</protein>
<proteinExistence type="predicted"/>
<name>A0ABQ6N4R0_9STRA</name>